<protein>
    <submittedName>
        <fullName evidence="3">Protein UL92</fullName>
    </submittedName>
</protein>
<sequence length="233" mass="26319">MYQGSEAGQHSPRPAFREDGPGCAPSPVDEAPSHQCDFSKVDTPICRRHRITCIYVCRQCHAYHVCDGGRECVAINTGENVVCLLTGRCIEDNTLDIGSLASGTLKRIEQPYEKHVYENIIQSLKVDLRNFFSAGQSMKEVKMAIFDQASSSLLPEIESLIADTFPMCASLFGEISWAYDVVCSMYIHIIISIYSTRTVYGNLLFKCTKNKRYDIILKRMRERWMSMLTTTSC</sequence>
<dbReference type="EMBL" id="KY965444">
    <property type="protein sequence ID" value="ARW78094.1"/>
    <property type="molecule type" value="Genomic_DNA"/>
</dbReference>
<gene>
    <name evidence="3" type="primary">ORF31</name>
</gene>
<comment type="similarity">
    <text evidence="1">Belongs to the herpesviridae UL92 family.</text>
</comment>
<organism evidence="3">
    <name type="scientific">Common bottlenose dolphin gammaherpesvirus 1 strain Sarasota</name>
    <dbReference type="NCBI Taxonomy" id="2022783"/>
    <lineage>
        <taxon>Viruses</taxon>
        <taxon>Duplodnaviria</taxon>
        <taxon>Heunggongvirae</taxon>
        <taxon>Peploviricota</taxon>
        <taxon>Herviviricetes</taxon>
        <taxon>Herpesvirales</taxon>
        <taxon>Orthoherpesviridae</taxon>
        <taxon>Gammaherpesvirinae</taxon>
        <taxon>Bossavirus</taxon>
        <taxon>Bossavirus delphinidgamma1</taxon>
        <taxon>Delphinid gammaherpesvirus 1</taxon>
    </lineage>
</organism>
<dbReference type="InterPro" id="IPR004289">
    <property type="entry name" value="Herpes_UL92"/>
</dbReference>
<evidence type="ECO:0000256" key="1">
    <source>
        <dbReference type="ARBA" id="ARBA00009153"/>
    </source>
</evidence>
<dbReference type="GeneID" id="33194244"/>
<feature type="region of interest" description="Disordered" evidence="2">
    <location>
        <begin position="1"/>
        <end position="34"/>
    </location>
</feature>
<dbReference type="Proteomes" id="UP000214863">
    <property type="component" value="Segment"/>
</dbReference>
<dbReference type="RefSeq" id="YP_009388532.1">
    <property type="nucleotide sequence ID" value="NC_035117.1"/>
</dbReference>
<evidence type="ECO:0000313" key="3">
    <source>
        <dbReference type="EMBL" id="ARW78094.1"/>
    </source>
</evidence>
<proteinExistence type="inferred from homology"/>
<evidence type="ECO:0000256" key="2">
    <source>
        <dbReference type="SAM" id="MobiDB-lite"/>
    </source>
</evidence>
<evidence type="ECO:0000313" key="4">
    <source>
        <dbReference type="Proteomes" id="UP000214863"/>
    </source>
</evidence>
<dbReference type="Pfam" id="PF03048">
    <property type="entry name" value="Herpes_UL92"/>
    <property type="match status" value="1"/>
</dbReference>
<dbReference type="OrthoDB" id="13102at10239"/>
<keyword evidence="4" id="KW-1185">Reference proteome</keyword>
<reference evidence="3" key="1">
    <citation type="submission" date="2017-04" db="EMBL/GenBank/DDBJ databases">
        <title>Genome sequence of delphinid gammaherpesvirus 1 from an Atlantic bottlenose dolphin (Tursiops truncatus).</title>
        <authorList>
            <person name="Davison A.J."/>
            <person name="Subramaniam K."/>
            <person name="Kerr K."/>
            <person name="Jacob J.J."/>
            <person name="Landrau-Giovannetti N."/>
            <person name="Waltzek T.B."/>
        </authorList>
    </citation>
    <scope>NUCLEOTIDE SEQUENCE [LARGE SCALE GENOMIC DNA]</scope>
    <source>
        <strain evidence="3">Sarasota</strain>
    </source>
</reference>
<dbReference type="KEGG" id="vg:33194244"/>
<name>A0A1Z1NEH4_9GAMA</name>
<accession>A0A1Z1NEH4</accession>